<reference evidence="3 4" key="1">
    <citation type="submission" date="2019-03" db="EMBL/GenBank/DDBJ databases">
        <title>Genomic Encyclopedia of Archaeal and Bacterial Type Strains, Phase II (KMG-II): from individual species to whole genera.</title>
        <authorList>
            <person name="Goeker M."/>
        </authorList>
    </citation>
    <scope>NUCLEOTIDE SEQUENCE [LARGE SCALE GENOMIC DNA]</scope>
    <source>
        <strain evidence="3 4">DSM 27697</strain>
    </source>
</reference>
<keyword evidence="4" id="KW-1185">Reference proteome</keyword>
<protein>
    <recommendedName>
        <fullName evidence="2">Polymerase/histidinol phosphatase N-terminal domain-containing protein</fullName>
    </recommendedName>
</protein>
<dbReference type="EMBL" id="SMFU01000013">
    <property type="protein sequence ID" value="TCK03051.1"/>
    <property type="molecule type" value="Genomic_DNA"/>
</dbReference>
<sequence length="296" mass="32341">MKPSAYDLHSHSTASDGALSPAALVEAAYAAGVRQFALTDHDTLEGLYEAREAARQHSDMEFFPGVELTCLWQRRVIHLLGIGIDTEASQCADYMARLRRLRDERAEKIAEKLEKKGLPNLLAEAQENAGDGQIGRPHFAQAMLKRGMVSTPQQAFDLWLGAGKAGDVKAEWPSLEEAVQLVKSAGGYALVAHPTKYKLTFTRLRALTDDLVAAGGDGLEVSYPGVTPNHLRDLLNLAERKSLVISAGSDFHSPEQRWTALGRFPSFEGGRHLLSYLSQDPFSEKVATDPSSRSLS</sequence>
<feature type="coiled-coil region" evidence="1">
    <location>
        <begin position="84"/>
        <end position="111"/>
    </location>
</feature>
<proteinExistence type="predicted"/>
<dbReference type="InterPro" id="IPR003141">
    <property type="entry name" value="Pol/His_phosphatase_N"/>
</dbReference>
<dbReference type="Proteomes" id="UP000294546">
    <property type="component" value="Unassembled WGS sequence"/>
</dbReference>
<dbReference type="RefSeq" id="WP_132297055.1">
    <property type="nucleotide sequence ID" value="NZ_SMFU01000013.1"/>
</dbReference>
<accession>A0A4R1G8P0</accession>
<comment type="caution">
    <text evidence="3">The sequence shown here is derived from an EMBL/GenBank/DDBJ whole genome shotgun (WGS) entry which is preliminary data.</text>
</comment>
<dbReference type="InterPro" id="IPR004013">
    <property type="entry name" value="PHP_dom"/>
</dbReference>
<evidence type="ECO:0000313" key="4">
    <source>
        <dbReference type="Proteomes" id="UP000294546"/>
    </source>
</evidence>
<dbReference type="AlphaFoldDB" id="A0A4R1G8P0"/>
<dbReference type="GO" id="GO:0004534">
    <property type="term" value="F:5'-3' RNA exonuclease activity"/>
    <property type="evidence" value="ECO:0007669"/>
    <property type="project" value="TreeGrafter"/>
</dbReference>
<dbReference type="Gene3D" id="1.10.150.650">
    <property type="match status" value="1"/>
</dbReference>
<dbReference type="PANTHER" id="PTHR42924:SF3">
    <property type="entry name" value="POLYMERASE_HISTIDINOL PHOSPHATASE N-TERMINAL DOMAIN-CONTAINING PROTEIN"/>
    <property type="match status" value="1"/>
</dbReference>
<dbReference type="InterPro" id="IPR016195">
    <property type="entry name" value="Pol/histidinol_Pase-like"/>
</dbReference>
<dbReference type="Gene3D" id="3.20.20.140">
    <property type="entry name" value="Metal-dependent hydrolases"/>
    <property type="match status" value="1"/>
</dbReference>
<dbReference type="SMART" id="SM00481">
    <property type="entry name" value="POLIIIAc"/>
    <property type="match status" value="1"/>
</dbReference>
<name>A0A4R1G8P0_9GAMM</name>
<dbReference type="OrthoDB" id="9804333at2"/>
<gene>
    <name evidence="3" type="ORF">CLV83_4109</name>
</gene>
<dbReference type="InterPro" id="IPR052018">
    <property type="entry name" value="PHP_domain"/>
</dbReference>
<evidence type="ECO:0000313" key="3">
    <source>
        <dbReference type="EMBL" id="TCK03051.1"/>
    </source>
</evidence>
<evidence type="ECO:0000256" key="1">
    <source>
        <dbReference type="SAM" id="Coils"/>
    </source>
</evidence>
<dbReference type="CDD" id="cd07438">
    <property type="entry name" value="PHP_HisPPase_AMP"/>
    <property type="match status" value="1"/>
</dbReference>
<dbReference type="Pfam" id="PF02811">
    <property type="entry name" value="PHP"/>
    <property type="match status" value="1"/>
</dbReference>
<dbReference type="PANTHER" id="PTHR42924">
    <property type="entry name" value="EXONUCLEASE"/>
    <property type="match status" value="1"/>
</dbReference>
<feature type="domain" description="Polymerase/histidinol phosphatase N-terminal" evidence="2">
    <location>
        <begin position="6"/>
        <end position="72"/>
    </location>
</feature>
<organism evidence="3 4">
    <name type="scientific">Marinobacterium mangrovicola</name>
    <dbReference type="NCBI Taxonomy" id="1476959"/>
    <lineage>
        <taxon>Bacteria</taxon>
        <taxon>Pseudomonadati</taxon>
        <taxon>Pseudomonadota</taxon>
        <taxon>Gammaproteobacteria</taxon>
        <taxon>Oceanospirillales</taxon>
        <taxon>Oceanospirillaceae</taxon>
        <taxon>Marinobacterium</taxon>
    </lineage>
</organism>
<dbReference type="GO" id="GO:0035312">
    <property type="term" value="F:5'-3' DNA exonuclease activity"/>
    <property type="evidence" value="ECO:0007669"/>
    <property type="project" value="TreeGrafter"/>
</dbReference>
<evidence type="ECO:0000259" key="2">
    <source>
        <dbReference type="SMART" id="SM00481"/>
    </source>
</evidence>
<keyword evidence="1" id="KW-0175">Coiled coil</keyword>
<dbReference type="SUPFAM" id="SSF89550">
    <property type="entry name" value="PHP domain-like"/>
    <property type="match status" value="1"/>
</dbReference>